<organism evidence="2 3">
    <name type="scientific">Actinomadura namibiensis</name>
    <dbReference type="NCBI Taxonomy" id="182080"/>
    <lineage>
        <taxon>Bacteria</taxon>
        <taxon>Bacillati</taxon>
        <taxon>Actinomycetota</taxon>
        <taxon>Actinomycetes</taxon>
        <taxon>Streptosporangiales</taxon>
        <taxon>Thermomonosporaceae</taxon>
        <taxon>Actinomadura</taxon>
    </lineage>
</organism>
<keyword evidence="3" id="KW-1185">Reference proteome</keyword>
<dbReference type="Pfam" id="PF22742">
    <property type="entry name" value="PspAB"/>
    <property type="match status" value="1"/>
</dbReference>
<sequence>MRPPLPGLLGRAFPGRPDPPRPAAEGLHRLVSALPALTAGTGFVPTGAGAVCYRLVEGGAFGAFAGTRRELDRLLGGGPDTEVTESPYGHAWTRLRRPPEDFARLVADLYLVRSTLEQAGFGAYLLYAAVGFRRRDRQCLSLVHLPSRGTFYPFAPRPGGRRERRRNNAVEAAAREAVAGELPVETDTGRWFPLWDAPALD</sequence>
<protein>
    <submittedName>
        <fullName evidence="2">Uncharacterized protein</fullName>
    </submittedName>
</protein>
<accession>A0A7W3QQZ4</accession>
<proteinExistence type="predicted"/>
<dbReference type="AlphaFoldDB" id="A0A7W3QQZ4"/>
<reference evidence="2 3" key="1">
    <citation type="submission" date="2020-08" db="EMBL/GenBank/DDBJ databases">
        <title>Genomic Encyclopedia of Type Strains, Phase IV (KMG-IV): sequencing the most valuable type-strain genomes for metagenomic binning, comparative biology and taxonomic classification.</title>
        <authorList>
            <person name="Goeker M."/>
        </authorList>
    </citation>
    <scope>NUCLEOTIDE SEQUENCE [LARGE SCALE GENOMIC DNA]</scope>
    <source>
        <strain evidence="2 3">DSM 44197</strain>
    </source>
</reference>
<dbReference type="Proteomes" id="UP000572680">
    <property type="component" value="Unassembled WGS sequence"/>
</dbReference>
<comment type="caution">
    <text evidence="2">The sequence shown here is derived from an EMBL/GenBank/DDBJ whole genome shotgun (WGS) entry which is preliminary data.</text>
</comment>
<dbReference type="InterPro" id="IPR054383">
    <property type="entry name" value="PspAB-like"/>
</dbReference>
<evidence type="ECO:0000313" key="2">
    <source>
        <dbReference type="EMBL" id="MBA8955843.1"/>
    </source>
</evidence>
<dbReference type="EMBL" id="JACJIA010000013">
    <property type="protein sequence ID" value="MBA8955843.1"/>
    <property type="molecule type" value="Genomic_DNA"/>
</dbReference>
<evidence type="ECO:0000313" key="3">
    <source>
        <dbReference type="Proteomes" id="UP000572680"/>
    </source>
</evidence>
<feature type="region of interest" description="Disordered" evidence="1">
    <location>
        <begin position="1"/>
        <end position="22"/>
    </location>
</feature>
<evidence type="ECO:0000256" key="1">
    <source>
        <dbReference type="SAM" id="MobiDB-lite"/>
    </source>
</evidence>
<dbReference type="RefSeq" id="WP_182847799.1">
    <property type="nucleotide sequence ID" value="NZ_BAAALP010000094.1"/>
</dbReference>
<gene>
    <name evidence="2" type="ORF">HNR61_007525</name>
</gene>
<name>A0A7W3QQZ4_ACTNM</name>